<comment type="function">
    <text evidence="6">Catalyzes the conversion of acetate into acetyl-CoA (AcCoA), an essential intermediate at the junction of anabolic and catabolic pathways. AcsA undergoes a two-step reaction. In the first half reaction, AcsA combines acetate with ATP to form acetyl-adenylate (AcAMP) intermediate. In the second half reaction, it can then transfer the acetyl group from AcAMP to the sulfhydryl group of CoA, forming the product AcCoA.</text>
</comment>
<dbReference type="InterPro" id="IPR042099">
    <property type="entry name" value="ANL_N_sf"/>
</dbReference>
<dbReference type="InterPro" id="IPR020845">
    <property type="entry name" value="AMP-binding_CS"/>
</dbReference>
<dbReference type="InterPro" id="IPR025110">
    <property type="entry name" value="AMP-bd_C"/>
</dbReference>
<evidence type="ECO:0000259" key="9">
    <source>
        <dbReference type="Pfam" id="PF16177"/>
    </source>
</evidence>
<dbReference type="Gene3D" id="3.40.50.12780">
    <property type="entry name" value="N-terminal domain of ligase-like"/>
    <property type="match status" value="1"/>
</dbReference>
<dbReference type="Proteomes" id="UP000244912">
    <property type="component" value="Unassembled WGS sequence"/>
</dbReference>
<dbReference type="EMBL" id="ONZF01000003">
    <property type="protein sequence ID" value="SPJ23877.1"/>
    <property type="molecule type" value="Genomic_DNA"/>
</dbReference>
<dbReference type="CDD" id="cd05966">
    <property type="entry name" value="ACS"/>
    <property type="match status" value="1"/>
</dbReference>
<feature type="binding site" evidence="6">
    <location>
        <position position="525"/>
    </location>
    <ligand>
        <name>CoA</name>
        <dbReference type="ChEBI" id="CHEBI:57287"/>
    </ligand>
</feature>
<dbReference type="GO" id="GO:0016208">
    <property type="term" value="F:AMP binding"/>
    <property type="evidence" value="ECO:0007669"/>
    <property type="project" value="InterPro"/>
</dbReference>
<keyword evidence="5 6" id="KW-0007">Acetylation</keyword>
<dbReference type="InterPro" id="IPR032387">
    <property type="entry name" value="ACAS_N"/>
</dbReference>
<dbReference type="InterPro" id="IPR045851">
    <property type="entry name" value="AMP-bd_C_sf"/>
</dbReference>
<evidence type="ECO:0000256" key="6">
    <source>
        <dbReference type="HAMAP-Rule" id="MF_01123"/>
    </source>
</evidence>
<dbReference type="EC" id="6.2.1.1" evidence="6"/>
<evidence type="ECO:0000259" key="7">
    <source>
        <dbReference type="Pfam" id="PF00501"/>
    </source>
</evidence>
<feature type="binding site" evidence="6">
    <location>
        <position position="311"/>
    </location>
    <ligand>
        <name>CoA</name>
        <dbReference type="ChEBI" id="CHEBI:57287"/>
    </ligand>
</feature>
<feature type="binding site" evidence="6">
    <location>
        <position position="528"/>
    </location>
    <ligand>
        <name>ATP</name>
        <dbReference type="ChEBI" id="CHEBI:30616"/>
    </ligand>
</feature>
<reference evidence="11" key="1">
    <citation type="submission" date="2018-03" db="EMBL/GenBank/DDBJ databases">
        <authorList>
            <person name="Rodrigo-Torres L."/>
            <person name="Arahal R. D."/>
            <person name="Lucena T."/>
        </authorList>
    </citation>
    <scope>NUCLEOTIDE SEQUENCE [LARGE SCALE GENOMIC DNA]</scope>
    <source>
        <strain evidence="11">CECT 8504</strain>
    </source>
</reference>
<keyword evidence="4 6" id="KW-0067">ATP-binding</keyword>
<dbReference type="SUPFAM" id="SSF56801">
    <property type="entry name" value="Acetyl-CoA synthetase-like"/>
    <property type="match status" value="1"/>
</dbReference>
<dbReference type="Pfam" id="PF16177">
    <property type="entry name" value="ACAS_N"/>
    <property type="match status" value="1"/>
</dbReference>
<keyword evidence="2 6" id="KW-0436">Ligase</keyword>
<feature type="domain" description="Acetyl-coenzyme A synthetase N-terminal" evidence="9">
    <location>
        <begin position="25"/>
        <end position="82"/>
    </location>
</feature>
<dbReference type="GO" id="GO:0005524">
    <property type="term" value="F:ATP binding"/>
    <property type="evidence" value="ECO:0007669"/>
    <property type="project" value="UniProtKB-KW"/>
</dbReference>
<feature type="domain" description="AMP-binding enzyme C-terminal" evidence="8">
    <location>
        <begin position="533"/>
        <end position="611"/>
    </location>
</feature>
<dbReference type="NCBIfam" id="TIGR02188">
    <property type="entry name" value="Ac_CoA_lig_AcsA"/>
    <property type="match status" value="1"/>
</dbReference>
<evidence type="ECO:0000313" key="11">
    <source>
        <dbReference type="Proteomes" id="UP000244912"/>
    </source>
</evidence>
<dbReference type="GO" id="GO:0046872">
    <property type="term" value="F:metal ion binding"/>
    <property type="evidence" value="ECO:0007669"/>
    <property type="project" value="UniProtKB-KW"/>
</dbReference>
<dbReference type="HAMAP" id="MF_01123">
    <property type="entry name" value="Ac_CoA_synth"/>
    <property type="match status" value="1"/>
</dbReference>
<dbReference type="NCBIfam" id="NF001208">
    <property type="entry name" value="PRK00174.1"/>
    <property type="match status" value="1"/>
</dbReference>
<evidence type="ECO:0000313" key="10">
    <source>
        <dbReference type="EMBL" id="SPJ23877.1"/>
    </source>
</evidence>
<dbReference type="Gene3D" id="3.30.300.30">
    <property type="match status" value="1"/>
</dbReference>
<dbReference type="FunFam" id="3.30.300.30:FF:000004">
    <property type="entry name" value="Acetyl-coenzyme A synthetase"/>
    <property type="match status" value="1"/>
</dbReference>
<evidence type="ECO:0000256" key="1">
    <source>
        <dbReference type="ARBA" id="ARBA00006432"/>
    </source>
</evidence>
<feature type="binding site" evidence="6">
    <location>
        <position position="586"/>
    </location>
    <ligand>
        <name>CoA</name>
        <dbReference type="ChEBI" id="CHEBI:57287"/>
    </ligand>
</feature>
<dbReference type="AlphaFoldDB" id="A0A2R8BUN0"/>
<dbReference type="FunFam" id="3.40.50.12780:FF:000001">
    <property type="entry name" value="Acetyl-coenzyme A synthetase"/>
    <property type="match status" value="1"/>
</dbReference>
<gene>
    <name evidence="10" type="primary">acsA_2</name>
    <name evidence="6" type="synonym">acsA</name>
    <name evidence="10" type="ORF">PAA8504_01696</name>
</gene>
<evidence type="ECO:0000256" key="5">
    <source>
        <dbReference type="ARBA" id="ARBA00022990"/>
    </source>
</evidence>
<keyword evidence="6" id="KW-0460">Magnesium</keyword>
<feature type="binding site" evidence="6">
    <location>
        <position position="541"/>
    </location>
    <ligand>
        <name>Mg(2+)</name>
        <dbReference type="ChEBI" id="CHEBI:18420"/>
    </ligand>
</feature>
<dbReference type="GO" id="GO:0019427">
    <property type="term" value="P:acetyl-CoA biosynthetic process from acetate"/>
    <property type="evidence" value="ECO:0007669"/>
    <property type="project" value="UniProtKB-UniRule"/>
</dbReference>
<keyword evidence="6" id="KW-0479">Metal-binding</keyword>
<dbReference type="PANTHER" id="PTHR24095:SF14">
    <property type="entry name" value="ACETYL-COENZYME A SYNTHETASE 1"/>
    <property type="match status" value="1"/>
</dbReference>
<comment type="PTM">
    <text evidence="6">Acetylated. Deacetylation by the SIR2-homolog deacetylase activates the enzyme.</text>
</comment>
<feature type="binding site" evidence="6">
    <location>
        <position position="539"/>
    </location>
    <ligand>
        <name>Mg(2+)</name>
        <dbReference type="ChEBI" id="CHEBI:18420"/>
    </ligand>
</feature>
<dbReference type="RefSeq" id="WP_108893736.1">
    <property type="nucleotide sequence ID" value="NZ_ONZF01000003.1"/>
</dbReference>
<feature type="binding site" evidence="6">
    <location>
        <position position="517"/>
    </location>
    <ligand>
        <name>ATP</name>
        <dbReference type="ChEBI" id="CHEBI:30616"/>
    </ligand>
</feature>
<protein>
    <recommendedName>
        <fullName evidence="6">Acetyl-coenzyme A synthetase</fullName>
        <shortName evidence="6">AcCoA synthetase</shortName>
        <shortName evidence="6">Acs</shortName>
        <ecNumber evidence="6">6.2.1.1</ecNumber>
    </recommendedName>
    <alternativeName>
        <fullName evidence="6">Acetate--CoA ligase</fullName>
    </alternativeName>
    <alternativeName>
        <fullName evidence="6">Acyl-activating enzyme</fullName>
    </alternativeName>
</protein>
<feature type="binding site" evidence="6">
    <location>
        <position position="502"/>
    </location>
    <ligand>
        <name>ATP</name>
        <dbReference type="ChEBI" id="CHEBI:30616"/>
    </ligand>
</feature>
<name>A0A2R8BUN0_9RHOB</name>
<comment type="caution">
    <text evidence="6">Lacks conserved residue(s) required for the propagation of feature annotation.</text>
</comment>
<dbReference type="PROSITE" id="PS00455">
    <property type="entry name" value="AMP_BINDING"/>
    <property type="match status" value="1"/>
</dbReference>
<evidence type="ECO:0000256" key="2">
    <source>
        <dbReference type="ARBA" id="ARBA00022598"/>
    </source>
</evidence>
<accession>A0A2R8BUN0</accession>
<feature type="domain" description="AMP-dependent synthetase/ligase" evidence="7">
    <location>
        <begin position="84"/>
        <end position="469"/>
    </location>
</feature>
<dbReference type="Pfam" id="PF00501">
    <property type="entry name" value="AMP-binding"/>
    <property type="match status" value="1"/>
</dbReference>
<feature type="binding site" evidence="6">
    <location>
        <begin position="387"/>
        <end position="389"/>
    </location>
    <ligand>
        <name>ATP</name>
        <dbReference type="ChEBI" id="CHEBI:30616"/>
    </ligand>
</feature>
<dbReference type="InterPro" id="IPR011904">
    <property type="entry name" value="Ac_CoA_lig"/>
</dbReference>
<proteinExistence type="inferred from homology"/>
<dbReference type="OrthoDB" id="9803968at2"/>
<dbReference type="PANTHER" id="PTHR24095">
    <property type="entry name" value="ACETYL-COENZYME A SYNTHETASE"/>
    <property type="match status" value="1"/>
</dbReference>
<feature type="modified residue" description="N6-acetyllysine" evidence="6">
    <location>
        <position position="611"/>
    </location>
</feature>
<evidence type="ECO:0000259" key="8">
    <source>
        <dbReference type="Pfam" id="PF13193"/>
    </source>
</evidence>
<organism evidence="10 11">
    <name type="scientific">Palleronia abyssalis</name>
    <dbReference type="NCBI Taxonomy" id="1501240"/>
    <lineage>
        <taxon>Bacteria</taxon>
        <taxon>Pseudomonadati</taxon>
        <taxon>Pseudomonadota</taxon>
        <taxon>Alphaproteobacteria</taxon>
        <taxon>Rhodobacterales</taxon>
        <taxon>Roseobacteraceae</taxon>
        <taxon>Palleronia</taxon>
    </lineage>
</organism>
<evidence type="ECO:0000256" key="3">
    <source>
        <dbReference type="ARBA" id="ARBA00022741"/>
    </source>
</evidence>
<evidence type="ECO:0000256" key="4">
    <source>
        <dbReference type="ARBA" id="ARBA00022840"/>
    </source>
</evidence>
<dbReference type="GO" id="GO:0003987">
    <property type="term" value="F:acetate-CoA ligase activity"/>
    <property type="evidence" value="ECO:0007669"/>
    <property type="project" value="UniProtKB-UniRule"/>
</dbReference>
<keyword evidence="3 6" id="KW-0547">Nucleotide-binding</keyword>
<dbReference type="Pfam" id="PF13193">
    <property type="entry name" value="AMP-binding_C"/>
    <property type="match status" value="1"/>
</dbReference>
<keyword evidence="11" id="KW-1185">Reference proteome</keyword>
<comment type="catalytic activity">
    <reaction evidence="6">
        <text>acetate + ATP + CoA = acetyl-CoA + AMP + diphosphate</text>
        <dbReference type="Rhea" id="RHEA:23176"/>
        <dbReference type="ChEBI" id="CHEBI:30089"/>
        <dbReference type="ChEBI" id="CHEBI:30616"/>
        <dbReference type="ChEBI" id="CHEBI:33019"/>
        <dbReference type="ChEBI" id="CHEBI:57287"/>
        <dbReference type="ChEBI" id="CHEBI:57288"/>
        <dbReference type="ChEBI" id="CHEBI:456215"/>
        <dbReference type="EC" id="6.2.1.1"/>
    </reaction>
</comment>
<dbReference type="InterPro" id="IPR000873">
    <property type="entry name" value="AMP-dep_synth/lig_dom"/>
</dbReference>
<dbReference type="GO" id="GO:0005829">
    <property type="term" value="C:cytosol"/>
    <property type="evidence" value="ECO:0007669"/>
    <property type="project" value="TreeGrafter"/>
</dbReference>
<feature type="binding site" evidence="6">
    <location>
        <position position="544"/>
    </location>
    <ligand>
        <name>Mg(2+)</name>
        <dbReference type="ChEBI" id="CHEBI:18420"/>
    </ligand>
</feature>
<feature type="binding site" evidence="6">
    <location>
        <begin position="411"/>
        <end position="416"/>
    </location>
    <ligand>
        <name>ATP</name>
        <dbReference type="ChEBI" id="CHEBI:30616"/>
    </ligand>
</feature>
<feature type="binding site" evidence="6">
    <location>
        <begin position="193"/>
        <end position="196"/>
    </location>
    <ligand>
        <name>CoA</name>
        <dbReference type="ChEBI" id="CHEBI:57287"/>
    </ligand>
</feature>
<comment type="similarity">
    <text evidence="1 6">Belongs to the ATP-dependent AMP-binding enzyme family.</text>
</comment>
<comment type="cofactor">
    <cofactor evidence="6">
        <name>Mg(2+)</name>
        <dbReference type="ChEBI" id="CHEBI:18420"/>
    </cofactor>
</comment>
<sequence>MLDEQKMHAPSDDFASKAHIDRTKYDQMYARSIEDPEGFWSEQMTRLDWMKTPTKIKNTNFDYGNVSIKWFEDGTLNVAQNCIDRHLKDRGDQTAIIWVPDEDDGSDQHITYQQLASHVNKFANVLKKMGVGKGDRVVIYLPMIPQAAYAMLACARIGAIHSVVFAGFSPDALAQRVNGCGAKVVITSDGAPRGGKATDLKGNTDKAMEKVEHDAQVLVVKRQGNEANMVAGRDHWLHEMEEDVDDSCAPEEMNAEDPLFVLYTSGSTGAPKGVVHTTGGYLLYTAITHEYTFDYKDGDVYWCTADVGWVTGHSYIVYGPLANGATTIMFEGVPTYPDAGRCWKIVQDHKVAQFYTAPTAIRALMGKGDDFVTKYDRSSIKVLGTVGEPINPEAWNWYDKVVGEGRCPIVDTWWQTETGGHMLTPLPGATPTKPGSATLPFFGVKPVVLDAEAGTEKDGNGVDGVLAIADSWPGQMRTVYGDHERFENTYFQQYKGYYFSGDGCTRDEDGYHWITGRVDDVINVSGHRMGTAEVESALVAHDAVNEAAVVGVPHDVKGQGIYAYVSLMSGQEPSDELKKELSDWVRKEIGPIAKPDFIQFAPGLPKTRSGKIMRRILRKVAANEHDALGDTSTLAEPEVVDDLIENRLNR</sequence>